<feature type="transmembrane region" description="Helical" evidence="13">
    <location>
        <begin position="95"/>
        <end position="122"/>
    </location>
</feature>
<dbReference type="Pfam" id="PF03824">
    <property type="entry name" value="NicO"/>
    <property type="match status" value="1"/>
</dbReference>
<dbReference type="PANTHER" id="PTHR40659:SF1">
    <property type="entry name" value="NICKEL_COBALT EFFLUX SYSTEM RCNA"/>
    <property type="match status" value="1"/>
</dbReference>
<dbReference type="InterPro" id="IPR011541">
    <property type="entry name" value="Ni/Co_transpt_high_affinity"/>
</dbReference>
<keyword evidence="6" id="KW-0533">Nickel</keyword>
<comment type="subcellular location">
    <subcellularLocation>
        <location evidence="2 13">Cell membrane</location>
        <topology evidence="2 13">Multi-pass membrane protein</topology>
    </subcellularLocation>
</comment>
<keyword evidence="8 13" id="KW-1133">Transmembrane helix</keyword>
<reference evidence="15 17" key="2">
    <citation type="submission" date="2018-06" db="EMBL/GenBank/DDBJ databases">
        <authorList>
            <consortium name="Pathogen Informatics"/>
            <person name="Doyle S."/>
        </authorList>
    </citation>
    <scope>NUCLEOTIDE SEQUENCE [LARGE SCALE GENOMIC DNA]</scope>
    <source>
        <strain evidence="15 17">NCTC10851</strain>
    </source>
</reference>
<evidence type="ECO:0000256" key="7">
    <source>
        <dbReference type="ARBA" id="ARBA00022692"/>
    </source>
</evidence>
<keyword evidence="16" id="KW-1185">Reference proteome</keyword>
<feature type="transmembrane region" description="Helical" evidence="13">
    <location>
        <begin position="7"/>
        <end position="28"/>
    </location>
</feature>
<keyword evidence="7 13" id="KW-0812">Transmembrane</keyword>
<dbReference type="PANTHER" id="PTHR40659">
    <property type="entry name" value="NICKEL/COBALT EFFLUX SYSTEM RCNA"/>
    <property type="match status" value="1"/>
</dbReference>
<dbReference type="GO" id="GO:0005886">
    <property type="term" value="C:plasma membrane"/>
    <property type="evidence" value="ECO:0007669"/>
    <property type="project" value="UniProtKB-SubCell"/>
</dbReference>
<evidence type="ECO:0000256" key="10">
    <source>
        <dbReference type="ARBA" id="ARBA00023112"/>
    </source>
</evidence>
<keyword evidence="9" id="KW-0406">Ion transport</keyword>
<evidence type="ECO:0000313" key="16">
    <source>
        <dbReference type="Proteomes" id="UP000215738"/>
    </source>
</evidence>
<feature type="transmembrane region" description="Helical" evidence="13">
    <location>
        <begin position="303"/>
        <end position="322"/>
    </location>
</feature>
<keyword evidence="10" id="KW-0921">Nickel transport</keyword>
<reference evidence="14 16" key="1">
    <citation type="submission" date="2017-07" db="EMBL/GenBank/DDBJ databases">
        <title>Virulence factors identified in Actinobacillus seminis.</title>
        <authorList>
            <person name="Negrete-Abascal E."/>
            <person name="Vaca-Pacheco S."/>
            <person name="Montes-Garcia F."/>
            <person name="Leyto-Gil A.M."/>
            <person name="Fragoso-Garcia E."/>
            <person name="Carvente-Garcia R."/>
            <person name="Perez-Agueros S."/>
            <person name="Castelan-Sanchez H.G."/>
            <person name="Garcia-Molina A."/>
            <person name="Villamar T.E."/>
            <person name="Vazquez-Cruz C."/>
        </authorList>
    </citation>
    <scope>NUCLEOTIDE SEQUENCE [LARGE SCALE GENOMIC DNA]</scope>
    <source>
        <strain evidence="14 16">ATCC 15768</strain>
    </source>
</reference>
<protein>
    <recommendedName>
        <fullName evidence="13">Nickel/cobalt efflux system</fullName>
    </recommendedName>
</protein>
<dbReference type="InterPro" id="IPR051224">
    <property type="entry name" value="NiCoT_RcnA"/>
</dbReference>
<feature type="transmembrane region" description="Helical" evidence="13">
    <location>
        <begin position="56"/>
        <end position="74"/>
    </location>
</feature>
<evidence type="ECO:0000256" key="3">
    <source>
        <dbReference type="ARBA" id="ARBA00022426"/>
    </source>
</evidence>
<evidence type="ECO:0000256" key="13">
    <source>
        <dbReference type="RuleBase" id="RU362101"/>
    </source>
</evidence>
<evidence type="ECO:0000256" key="11">
    <source>
        <dbReference type="ARBA" id="ARBA00023136"/>
    </source>
</evidence>
<evidence type="ECO:0000313" key="14">
    <source>
        <dbReference type="EMBL" id="OZN25334.1"/>
    </source>
</evidence>
<proteinExistence type="inferred from homology"/>
<keyword evidence="3" id="KW-0171">Cobalt transport</keyword>
<keyword evidence="4 13" id="KW-0813">Transport</keyword>
<dbReference type="Proteomes" id="UP000254507">
    <property type="component" value="Unassembled WGS sequence"/>
</dbReference>
<evidence type="ECO:0000313" key="17">
    <source>
        <dbReference type="Proteomes" id="UP000254507"/>
    </source>
</evidence>
<gene>
    <name evidence="14" type="ORF">CFY87_04150</name>
    <name evidence="15" type="ORF">NCTC10851_00976</name>
</gene>
<dbReference type="EMBL" id="UFSB01000001">
    <property type="protein sequence ID" value="SUU35741.1"/>
    <property type="molecule type" value="Genomic_DNA"/>
</dbReference>
<dbReference type="AlphaFoldDB" id="A0A263HD05"/>
<feature type="transmembrane region" description="Helical" evidence="13">
    <location>
        <begin position="134"/>
        <end position="153"/>
    </location>
</feature>
<dbReference type="Proteomes" id="UP000215738">
    <property type="component" value="Unassembled WGS sequence"/>
</dbReference>
<keyword evidence="5" id="KW-1003">Cell membrane</keyword>
<evidence type="ECO:0000256" key="5">
    <source>
        <dbReference type="ARBA" id="ARBA00022475"/>
    </source>
</evidence>
<dbReference type="OrthoDB" id="9812956at2"/>
<comment type="function">
    <text evidence="1">Efflux system for nickel and cobalt.</text>
</comment>
<accession>A0A263HD05</accession>
<organism evidence="15 17">
    <name type="scientific">Actinobacillus seminis</name>
    <dbReference type="NCBI Taxonomy" id="722"/>
    <lineage>
        <taxon>Bacteria</taxon>
        <taxon>Pseudomonadati</taxon>
        <taxon>Pseudomonadota</taxon>
        <taxon>Gammaproteobacteria</taxon>
        <taxon>Pasteurellales</taxon>
        <taxon>Pasteurellaceae</taxon>
        <taxon>Actinobacillus</taxon>
    </lineage>
</organism>
<dbReference type="RefSeq" id="WP_094946007.1">
    <property type="nucleotide sequence ID" value="NZ_NLFK01000003.1"/>
</dbReference>
<dbReference type="GO" id="GO:0006824">
    <property type="term" value="P:cobalt ion transport"/>
    <property type="evidence" value="ECO:0007669"/>
    <property type="project" value="UniProtKB-KW"/>
</dbReference>
<evidence type="ECO:0000256" key="8">
    <source>
        <dbReference type="ARBA" id="ARBA00022989"/>
    </source>
</evidence>
<name>A0A263HD05_9PAST</name>
<dbReference type="GO" id="GO:0015099">
    <property type="term" value="F:nickel cation transmembrane transporter activity"/>
    <property type="evidence" value="ECO:0007669"/>
    <property type="project" value="UniProtKB-UniRule"/>
</dbReference>
<evidence type="ECO:0000256" key="9">
    <source>
        <dbReference type="ARBA" id="ARBA00023065"/>
    </source>
</evidence>
<evidence type="ECO:0000256" key="12">
    <source>
        <dbReference type="ARBA" id="ARBA00023285"/>
    </source>
</evidence>
<dbReference type="EMBL" id="NLFK01000003">
    <property type="protein sequence ID" value="OZN25334.1"/>
    <property type="molecule type" value="Genomic_DNA"/>
</dbReference>
<dbReference type="GO" id="GO:0032025">
    <property type="term" value="P:response to cobalt ion"/>
    <property type="evidence" value="ECO:0007669"/>
    <property type="project" value="TreeGrafter"/>
</dbReference>
<comment type="similarity">
    <text evidence="13">Belongs to the NiCoT transporter (TC 2.A.52) family.</text>
</comment>
<feature type="transmembrane region" description="Helical" evidence="13">
    <location>
        <begin position="225"/>
        <end position="247"/>
    </location>
</feature>
<keyword evidence="11 13" id="KW-0472">Membrane</keyword>
<evidence type="ECO:0000313" key="15">
    <source>
        <dbReference type="EMBL" id="SUU35741.1"/>
    </source>
</evidence>
<feature type="transmembrane region" description="Helical" evidence="13">
    <location>
        <begin position="253"/>
        <end position="277"/>
    </location>
</feature>
<evidence type="ECO:0000256" key="2">
    <source>
        <dbReference type="ARBA" id="ARBA00004651"/>
    </source>
</evidence>
<keyword evidence="12" id="KW-0170">Cobalt</keyword>
<sequence length="336" mass="37272">MQLKRPYNYIILLVILLFGIAFLFPYLFTKIIDWQREFNQLIGGCLRAIKQQPMQAGTLLIGICFLYGIFHAVGPGHGKFVIASYLATHQSKLKAGMALSLLSSLMQGVVAVVATSIAVLVLQLSSAYFKLSQLWMERVAFGLILLLGLQWVYQSSVALCKQWRPAKTALQVNRIHFAESSDFMKPSAVKKTPVFHRHSEHCGCGHRHLPDASQLEQANNLKSKFLVILSIGMRPCSGAIFVLFLAYMLNLYWWGILATMMMALGTGLMLSGFALMVQYARSSAIKLGQWYLSPNLSLNLEDVVKLAVGAILIFFAVTLIYGTTLQERGGAVLFGV</sequence>
<dbReference type="GO" id="GO:0010045">
    <property type="term" value="P:response to nickel cation"/>
    <property type="evidence" value="ECO:0007669"/>
    <property type="project" value="TreeGrafter"/>
</dbReference>
<evidence type="ECO:0000256" key="1">
    <source>
        <dbReference type="ARBA" id="ARBA00002510"/>
    </source>
</evidence>
<dbReference type="GO" id="GO:0046583">
    <property type="term" value="F:monoatomic cation efflux transmembrane transporter activity"/>
    <property type="evidence" value="ECO:0007669"/>
    <property type="project" value="TreeGrafter"/>
</dbReference>
<evidence type="ECO:0000256" key="4">
    <source>
        <dbReference type="ARBA" id="ARBA00022448"/>
    </source>
</evidence>
<evidence type="ECO:0000256" key="6">
    <source>
        <dbReference type="ARBA" id="ARBA00022596"/>
    </source>
</evidence>
<dbReference type="InParanoid" id="A0A263HD05"/>